<dbReference type="Proteomes" id="UP000002704">
    <property type="component" value="Chromosome"/>
</dbReference>
<evidence type="ECO:0000313" key="1">
    <source>
        <dbReference type="EMBL" id="ABA75159.1"/>
    </source>
</evidence>
<accession>Q3KAP5</accession>
<sequence>MNLAAFGPTRFRFFLGEYPFLRVLRLAVPLLQRVTFDKRLKSNQKVFTLTFGPRCGSGSFAPGLIRGHRLRFASLHLLSMCLASPNGRCAPTPGSIPPLSLPTGLAIKSFTRANAHRGEG</sequence>
<evidence type="ECO:0000313" key="2">
    <source>
        <dbReference type="Proteomes" id="UP000002704"/>
    </source>
</evidence>
<dbReference type="AlphaFoldDB" id="Q3KAP5"/>
<dbReference type="KEGG" id="pfo:Pfl01_3421"/>
<organism evidence="1 2">
    <name type="scientific">Pseudomonas fluorescens (strain Pf0-1)</name>
    <dbReference type="NCBI Taxonomy" id="205922"/>
    <lineage>
        <taxon>Bacteria</taxon>
        <taxon>Pseudomonadati</taxon>
        <taxon>Pseudomonadota</taxon>
        <taxon>Gammaproteobacteria</taxon>
        <taxon>Pseudomonadales</taxon>
        <taxon>Pseudomonadaceae</taxon>
        <taxon>Pseudomonas</taxon>
    </lineage>
</organism>
<gene>
    <name evidence="1" type="ordered locus">Pfl01_3421</name>
</gene>
<proteinExistence type="predicted"/>
<dbReference type="EMBL" id="CP000094">
    <property type="protein sequence ID" value="ABA75159.1"/>
    <property type="molecule type" value="Genomic_DNA"/>
</dbReference>
<name>Q3KAP5_PSEPF</name>
<protein>
    <submittedName>
        <fullName evidence="1">Uncharacterized protein</fullName>
    </submittedName>
</protein>
<reference evidence="1 2" key="1">
    <citation type="journal article" date="2009" name="Genome Biol.">
        <title>Genomic and genetic analyses of diversity and plant interactions of Pseudomonas fluorescens.</title>
        <authorList>
            <person name="Silby M.W."/>
            <person name="Cerdeno-Tarraga A.M."/>
            <person name="Vernikos G.S."/>
            <person name="Giddens S.R."/>
            <person name="Jackson R.W."/>
            <person name="Preston G.M."/>
            <person name="Zhang X.X."/>
            <person name="Moon C.D."/>
            <person name="Gehrig S.M."/>
            <person name="Godfrey S.A."/>
            <person name="Knight C.G."/>
            <person name="Malone J.G."/>
            <person name="Robinson Z."/>
            <person name="Spiers A.J."/>
            <person name="Harris S."/>
            <person name="Challis G.L."/>
            <person name="Yaxley A.M."/>
            <person name="Harris D."/>
            <person name="Seeger K."/>
            <person name="Murphy L."/>
            <person name="Rutter S."/>
            <person name="Squares R."/>
            <person name="Quail M.A."/>
            <person name="Saunders E."/>
            <person name="Mavromatis K."/>
            <person name="Brettin T.S."/>
            <person name="Bentley S.D."/>
            <person name="Hothersall J."/>
            <person name="Stephens E."/>
            <person name="Thomas C.M."/>
            <person name="Parkhill J."/>
            <person name="Levy S.B."/>
            <person name="Rainey P.B."/>
            <person name="Thomson N.R."/>
        </authorList>
    </citation>
    <scope>NUCLEOTIDE SEQUENCE [LARGE SCALE GENOMIC DNA]</scope>
    <source>
        <strain evidence="1 2">Pf0-1</strain>
    </source>
</reference>
<dbReference type="HOGENOM" id="CLU_2047680_0_0_6"/>